<evidence type="ECO:0000256" key="3">
    <source>
        <dbReference type="ARBA" id="ARBA00023082"/>
    </source>
</evidence>
<dbReference type="EMBL" id="CATZBU010000013">
    <property type="protein sequence ID" value="CAJ0804503.1"/>
    <property type="molecule type" value="Genomic_DNA"/>
</dbReference>
<dbReference type="SUPFAM" id="SSF88946">
    <property type="entry name" value="Sigma2 domain of RNA polymerase sigma factors"/>
    <property type="match status" value="1"/>
</dbReference>
<dbReference type="SUPFAM" id="SSF88659">
    <property type="entry name" value="Sigma3 and sigma4 domains of RNA polymerase sigma factors"/>
    <property type="match status" value="1"/>
</dbReference>
<dbReference type="Gene3D" id="1.10.10.10">
    <property type="entry name" value="Winged helix-like DNA-binding domain superfamily/Winged helix DNA-binding domain"/>
    <property type="match status" value="1"/>
</dbReference>
<protein>
    <submittedName>
        <fullName evidence="7">RNA polymerase sigma factor FecI</fullName>
    </submittedName>
</protein>
<dbReference type="Pfam" id="PF04542">
    <property type="entry name" value="Sigma70_r2"/>
    <property type="match status" value="1"/>
</dbReference>
<comment type="caution">
    <text evidence="7">The sequence shown here is derived from an EMBL/GenBank/DDBJ whole genome shotgun (WGS) entry which is preliminary data.</text>
</comment>
<evidence type="ECO:0000259" key="5">
    <source>
        <dbReference type="Pfam" id="PF04542"/>
    </source>
</evidence>
<reference evidence="7 8" key="1">
    <citation type="submission" date="2023-07" db="EMBL/GenBank/DDBJ databases">
        <authorList>
            <person name="Peeters C."/>
        </authorList>
    </citation>
    <scope>NUCLEOTIDE SEQUENCE [LARGE SCALE GENOMIC DNA]</scope>
    <source>
        <strain evidence="7 8">LMG 19083</strain>
    </source>
</reference>
<dbReference type="InterPro" id="IPR013249">
    <property type="entry name" value="RNA_pol_sigma70_r4_t2"/>
</dbReference>
<sequence>MPAVQPQPLYDTDTSIDALYVQHCDWLFAWLRKKLACAEEAADVLHDTFMRVLAAPDKLNEMREPRAYLTTTAKHLMIDRARRRRVEYACLDELTLRSTQFGHALSPEQRLAQAQTLQHTSAMLETLSPSAREAVRLRYIEGQSHACIAQQLGKSTRMVRKYLVQAVERCATCRDDLIQKKF</sequence>
<dbReference type="Pfam" id="PF08281">
    <property type="entry name" value="Sigma70_r4_2"/>
    <property type="match status" value="1"/>
</dbReference>
<name>A0ABM9JUX1_9RALS</name>
<dbReference type="InterPro" id="IPR036388">
    <property type="entry name" value="WH-like_DNA-bd_sf"/>
</dbReference>
<dbReference type="NCBIfam" id="TIGR02937">
    <property type="entry name" value="sigma70-ECF"/>
    <property type="match status" value="1"/>
</dbReference>
<dbReference type="InterPro" id="IPR039425">
    <property type="entry name" value="RNA_pol_sigma-70-like"/>
</dbReference>
<dbReference type="InterPro" id="IPR013324">
    <property type="entry name" value="RNA_pol_sigma_r3/r4-like"/>
</dbReference>
<feature type="domain" description="RNA polymerase sigma-70 region 2" evidence="5">
    <location>
        <begin position="19"/>
        <end position="85"/>
    </location>
</feature>
<dbReference type="InterPro" id="IPR014284">
    <property type="entry name" value="RNA_pol_sigma-70_dom"/>
</dbReference>
<feature type="domain" description="RNA polymerase sigma factor 70 region 4 type 2" evidence="6">
    <location>
        <begin position="122"/>
        <end position="170"/>
    </location>
</feature>
<dbReference type="InterPro" id="IPR007627">
    <property type="entry name" value="RNA_pol_sigma70_r2"/>
</dbReference>
<dbReference type="InterPro" id="IPR013325">
    <property type="entry name" value="RNA_pol_sigma_r2"/>
</dbReference>
<proteinExistence type="inferred from homology"/>
<organism evidence="7 8">
    <name type="scientific">Ralstonia psammae</name>
    <dbReference type="NCBI Taxonomy" id="3058598"/>
    <lineage>
        <taxon>Bacteria</taxon>
        <taxon>Pseudomonadati</taxon>
        <taxon>Pseudomonadota</taxon>
        <taxon>Betaproteobacteria</taxon>
        <taxon>Burkholderiales</taxon>
        <taxon>Burkholderiaceae</taxon>
        <taxon>Ralstonia</taxon>
    </lineage>
</organism>
<dbReference type="PANTHER" id="PTHR43133">
    <property type="entry name" value="RNA POLYMERASE ECF-TYPE SIGMA FACTO"/>
    <property type="match status" value="1"/>
</dbReference>
<evidence type="ECO:0000313" key="7">
    <source>
        <dbReference type="EMBL" id="CAJ0804503.1"/>
    </source>
</evidence>
<evidence type="ECO:0000259" key="6">
    <source>
        <dbReference type="Pfam" id="PF08281"/>
    </source>
</evidence>
<dbReference type="RefSeq" id="WP_316668032.1">
    <property type="nucleotide sequence ID" value="NZ_CATZBU010000013.1"/>
</dbReference>
<evidence type="ECO:0000256" key="4">
    <source>
        <dbReference type="ARBA" id="ARBA00023163"/>
    </source>
</evidence>
<accession>A0ABM9JUX1</accession>
<comment type="similarity">
    <text evidence="1">Belongs to the sigma-70 factor family. ECF subfamily.</text>
</comment>
<gene>
    <name evidence="7" type="primary">fecI_2</name>
    <name evidence="7" type="ORF">LMG19083_04069</name>
</gene>
<evidence type="ECO:0000313" key="8">
    <source>
        <dbReference type="Proteomes" id="UP001189813"/>
    </source>
</evidence>
<dbReference type="PANTHER" id="PTHR43133:SF63">
    <property type="entry name" value="RNA POLYMERASE SIGMA FACTOR FECI-RELATED"/>
    <property type="match status" value="1"/>
</dbReference>
<dbReference type="Proteomes" id="UP001189813">
    <property type="component" value="Unassembled WGS sequence"/>
</dbReference>
<evidence type="ECO:0000256" key="2">
    <source>
        <dbReference type="ARBA" id="ARBA00023015"/>
    </source>
</evidence>
<keyword evidence="8" id="KW-1185">Reference proteome</keyword>
<evidence type="ECO:0000256" key="1">
    <source>
        <dbReference type="ARBA" id="ARBA00010641"/>
    </source>
</evidence>
<dbReference type="Gene3D" id="1.10.1740.10">
    <property type="match status" value="1"/>
</dbReference>
<keyword evidence="2" id="KW-0805">Transcription regulation</keyword>
<keyword evidence="4" id="KW-0804">Transcription</keyword>
<keyword evidence="3" id="KW-0731">Sigma factor</keyword>